<comment type="caution">
    <text evidence="1">The sequence shown here is derived from an EMBL/GenBank/DDBJ whole genome shotgun (WGS) entry which is preliminary data.</text>
</comment>
<dbReference type="EMBL" id="JBEPSM010000001">
    <property type="protein sequence ID" value="MET4632146.1"/>
    <property type="molecule type" value="Genomic_DNA"/>
</dbReference>
<reference evidence="1 2" key="1">
    <citation type="submission" date="2024-06" db="EMBL/GenBank/DDBJ databases">
        <title>Sorghum-associated microbial communities from plants grown in Nebraska, USA.</title>
        <authorList>
            <person name="Schachtman D."/>
        </authorList>
    </citation>
    <scope>NUCLEOTIDE SEQUENCE [LARGE SCALE GENOMIC DNA]</scope>
    <source>
        <strain evidence="1 2">3207</strain>
    </source>
</reference>
<gene>
    <name evidence="1" type="ORF">ABIE08_000059</name>
</gene>
<keyword evidence="2" id="KW-1185">Reference proteome</keyword>
<accession>A0ABV2QTL5</accession>
<evidence type="ECO:0000313" key="1">
    <source>
        <dbReference type="EMBL" id="MET4632146.1"/>
    </source>
</evidence>
<protein>
    <recommendedName>
        <fullName evidence="3">RiPP</fullName>
    </recommendedName>
</protein>
<evidence type="ECO:0000313" key="2">
    <source>
        <dbReference type="Proteomes" id="UP001549321"/>
    </source>
</evidence>
<sequence>MTPIRKPYAKPVLTKGEALGAIAAISPQSNGKG</sequence>
<name>A0ABV2QTL5_9HYPH</name>
<organism evidence="1 2">
    <name type="scientific">Kaistia defluvii</name>
    <dbReference type="NCBI Taxonomy" id="410841"/>
    <lineage>
        <taxon>Bacteria</taxon>
        <taxon>Pseudomonadati</taxon>
        <taxon>Pseudomonadota</taxon>
        <taxon>Alphaproteobacteria</taxon>
        <taxon>Hyphomicrobiales</taxon>
        <taxon>Kaistiaceae</taxon>
        <taxon>Kaistia</taxon>
    </lineage>
</organism>
<proteinExistence type="predicted"/>
<dbReference type="Proteomes" id="UP001549321">
    <property type="component" value="Unassembled WGS sequence"/>
</dbReference>
<evidence type="ECO:0008006" key="3">
    <source>
        <dbReference type="Google" id="ProtNLM"/>
    </source>
</evidence>